<keyword evidence="7 9" id="KW-0067">ATP-binding</keyword>
<reference evidence="12 13" key="1">
    <citation type="journal article" date="2015" name="Genome Announc.">
        <title>Expanding the biotechnology potential of lactobacilli through comparative genomics of 213 strains and associated genera.</title>
        <authorList>
            <person name="Sun Z."/>
            <person name="Harris H.M."/>
            <person name="McCann A."/>
            <person name="Guo C."/>
            <person name="Argimon S."/>
            <person name="Zhang W."/>
            <person name="Yang X."/>
            <person name="Jeffery I.B."/>
            <person name="Cooney J.C."/>
            <person name="Kagawa T.F."/>
            <person name="Liu W."/>
            <person name="Song Y."/>
            <person name="Salvetti E."/>
            <person name="Wrobel A."/>
            <person name="Rasinkangas P."/>
            <person name="Parkhill J."/>
            <person name="Rea M.C."/>
            <person name="O'Sullivan O."/>
            <person name="Ritari J."/>
            <person name="Douillard F.P."/>
            <person name="Paul Ross R."/>
            <person name="Yang R."/>
            <person name="Briner A.E."/>
            <person name="Felis G.E."/>
            <person name="de Vos W.M."/>
            <person name="Barrangou R."/>
            <person name="Klaenhammer T.R."/>
            <person name="Caufield P.W."/>
            <person name="Cui Y."/>
            <person name="Zhang H."/>
            <person name="O'Toole P.W."/>
        </authorList>
    </citation>
    <scope>NUCLEOTIDE SEQUENCE [LARGE SCALE GENOMIC DNA]</scope>
    <source>
        <strain evidence="12 13">DSM 15946</strain>
    </source>
</reference>
<feature type="active site" evidence="9">
    <location>
        <position position="10"/>
    </location>
</feature>
<dbReference type="PIRSF" id="PIRSF010376">
    <property type="entry name" value="IspE"/>
    <property type="match status" value="1"/>
</dbReference>
<dbReference type="NCBIfam" id="TIGR00154">
    <property type="entry name" value="ispE"/>
    <property type="match status" value="1"/>
</dbReference>
<keyword evidence="5 9" id="KW-0547">Nucleotide-binding</keyword>
<dbReference type="GO" id="GO:0050515">
    <property type="term" value="F:4-(cytidine 5'-diphospho)-2-C-methyl-D-erythritol kinase activity"/>
    <property type="evidence" value="ECO:0007669"/>
    <property type="project" value="UniProtKB-UniRule"/>
</dbReference>
<evidence type="ECO:0000256" key="3">
    <source>
        <dbReference type="ARBA" id="ARBA00017473"/>
    </source>
</evidence>
<feature type="domain" description="GHMP kinase N-terminal" evidence="10">
    <location>
        <begin position="67"/>
        <end position="144"/>
    </location>
</feature>
<dbReference type="Pfam" id="PF08544">
    <property type="entry name" value="GHMP_kinases_C"/>
    <property type="match status" value="1"/>
</dbReference>
<dbReference type="EC" id="2.7.1.148" evidence="2 9"/>
<dbReference type="PATRIC" id="fig|1423760.3.peg.253"/>
<dbReference type="InterPro" id="IPR006204">
    <property type="entry name" value="GHMP_kinase_N_dom"/>
</dbReference>
<keyword evidence="4 9" id="KW-0808">Transferase</keyword>
<evidence type="ECO:0000256" key="4">
    <source>
        <dbReference type="ARBA" id="ARBA00022679"/>
    </source>
</evidence>
<evidence type="ECO:0000259" key="11">
    <source>
        <dbReference type="Pfam" id="PF08544"/>
    </source>
</evidence>
<accession>A0A0R1U4Y1</accession>
<keyword evidence="9" id="KW-0414">Isoprene biosynthesis</keyword>
<feature type="domain" description="GHMP kinase C-terminal" evidence="11">
    <location>
        <begin position="199"/>
        <end position="274"/>
    </location>
</feature>
<organism evidence="12 13">
    <name type="scientific">Limosilactobacillus ingluviei DSM 15946</name>
    <dbReference type="NCBI Taxonomy" id="1423760"/>
    <lineage>
        <taxon>Bacteria</taxon>
        <taxon>Bacillati</taxon>
        <taxon>Bacillota</taxon>
        <taxon>Bacilli</taxon>
        <taxon>Lactobacillales</taxon>
        <taxon>Lactobacillaceae</taxon>
        <taxon>Limosilactobacillus</taxon>
    </lineage>
</organism>
<comment type="caution">
    <text evidence="12">The sequence shown here is derived from an EMBL/GenBank/DDBJ whole genome shotgun (WGS) entry which is preliminary data.</text>
</comment>
<evidence type="ECO:0000256" key="1">
    <source>
        <dbReference type="ARBA" id="ARBA00009684"/>
    </source>
</evidence>
<dbReference type="InterPro" id="IPR020568">
    <property type="entry name" value="Ribosomal_Su5_D2-typ_SF"/>
</dbReference>
<dbReference type="AlphaFoldDB" id="A0A0R1U4Y1"/>
<comment type="similarity">
    <text evidence="1 9">Belongs to the GHMP kinase family. IspE subfamily.</text>
</comment>
<dbReference type="GO" id="GO:0016114">
    <property type="term" value="P:terpenoid biosynthetic process"/>
    <property type="evidence" value="ECO:0007669"/>
    <property type="project" value="UniProtKB-UniRule"/>
</dbReference>
<dbReference type="InterPro" id="IPR014721">
    <property type="entry name" value="Ribsml_uS5_D2-typ_fold_subgr"/>
</dbReference>
<dbReference type="UniPathway" id="UPA00056">
    <property type="reaction ID" value="UER00094"/>
</dbReference>
<dbReference type="PANTHER" id="PTHR43527">
    <property type="entry name" value="4-DIPHOSPHOCYTIDYL-2-C-METHYL-D-ERYTHRITOL KINASE, CHLOROPLASTIC"/>
    <property type="match status" value="1"/>
</dbReference>
<dbReference type="GO" id="GO:0019288">
    <property type="term" value="P:isopentenyl diphosphate biosynthetic process, methylerythritol 4-phosphate pathway"/>
    <property type="evidence" value="ECO:0007669"/>
    <property type="project" value="UniProtKB-UniRule"/>
</dbReference>
<sequence>MLVTEKAPAKINLSLDTPMRYLDGLPKWNMVMTSIDLADYLTIEIHDRPQTIKVYTDSGFLPNDQRNLAYQAAHMLKTRFHQPAGVTIKIKKNIPVAAGLGGGSSDAAAVLRGLNAGWELGLSLEELAKLSLSIDSDVPYCVYSHTAHVTGHGEQVELLPPVPHDWVVVAKPKVSVSTPTILRQINYETLVHLDNAGLLQAMQTGDWRGALQKMGNVLEPVTEQQYPEIGRLKAKMLKLGADVAQMSGTGPTVFAICRSESRAKRVYNGLRGFCHEVYQVVML</sequence>
<evidence type="ECO:0000313" key="12">
    <source>
        <dbReference type="EMBL" id="KRL88303.1"/>
    </source>
</evidence>
<feature type="binding site" evidence="9">
    <location>
        <begin position="95"/>
        <end position="105"/>
    </location>
    <ligand>
        <name>ATP</name>
        <dbReference type="ChEBI" id="CHEBI:30616"/>
    </ligand>
</feature>
<dbReference type="Gene3D" id="3.30.230.10">
    <property type="match status" value="1"/>
</dbReference>
<dbReference type="RefSeq" id="WP_056955302.1">
    <property type="nucleotide sequence ID" value="NZ_AZFK01000077.1"/>
</dbReference>
<dbReference type="EMBL" id="AZFK01000077">
    <property type="protein sequence ID" value="KRL88303.1"/>
    <property type="molecule type" value="Genomic_DNA"/>
</dbReference>
<dbReference type="HAMAP" id="MF_00061">
    <property type="entry name" value="IspE"/>
    <property type="match status" value="1"/>
</dbReference>
<dbReference type="Proteomes" id="UP000050816">
    <property type="component" value="Unassembled WGS sequence"/>
</dbReference>
<comment type="catalytic activity">
    <reaction evidence="9">
        <text>4-CDP-2-C-methyl-D-erythritol + ATP = 4-CDP-2-C-methyl-D-erythritol 2-phosphate + ADP + H(+)</text>
        <dbReference type="Rhea" id="RHEA:18437"/>
        <dbReference type="ChEBI" id="CHEBI:15378"/>
        <dbReference type="ChEBI" id="CHEBI:30616"/>
        <dbReference type="ChEBI" id="CHEBI:57823"/>
        <dbReference type="ChEBI" id="CHEBI:57919"/>
        <dbReference type="ChEBI" id="CHEBI:456216"/>
        <dbReference type="EC" id="2.7.1.148"/>
    </reaction>
</comment>
<keyword evidence="6 9" id="KW-0418">Kinase</keyword>
<dbReference type="GO" id="GO:0005524">
    <property type="term" value="F:ATP binding"/>
    <property type="evidence" value="ECO:0007669"/>
    <property type="project" value="UniProtKB-UniRule"/>
</dbReference>
<gene>
    <name evidence="9" type="primary">ispE</name>
    <name evidence="12" type="ORF">FC43_GL000235</name>
</gene>
<evidence type="ECO:0000313" key="13">
    <source>
        <dbReference type="Proteomes" id="UP000050816"/>
    </source>
</evidence>
<dbReference type="InterPro" id="IPR013750">
    <property type="entry name" value="GHMP_kinase_C_dom"/>
</dbReference>
<comment type="function">
    <text evidence="9">Catalyzes the phosphorylation of the position 2 hydroxy group of 4-diphosphocytidyl-2C-methyl-D-erythritol.</text>
</comment>
<proteinExistence type="inferred from homology"/>
<evidence type="ECO:0000259" key="10">
    <source>
        <dbReference type="Pfam" id="PF00288"/>
    </source>
</evidence>
<evidence type="ECO:0000256" key="8">
    <source>
        <dbReference type="ARBA" id="ARBA00032554"/>
    </source>
</evidence>
<name>A0A0R1U4Y1_9LACO</name>
<dbReference type="Pfam" id="PF00288">
    <property type="entry name" value="GHMP_kinases_N"/>
    <property type="match status" value="1"/>
</dbReference>
<evidence type="ECO:0000256" key="9">
    <source>
        <dbReference type="HAMAP-Rule" id="MF_00061"/>
    </source>
</evidence>
<dbReference type="InterPro" id="IPR036554">
    <property type="entry name" value="GHMP_kinase_C_sf"/>
</dbReference>
<evidence type="ECO:0000256" key="2">
    <source>
        <dbReference type="ARBA" id="ARBA00012052"/>
    </source>
</evidence>
<evidence type="ECO:0000256" key="7">
    <source>
        <dbReference type="ARBA" id="ARBA00022840"/>
    </source>
</evidence>
<dbReference type="InterPro" id="IPR004424">
    <property type="entry name" value="IspE"/>
</dbReference>
<evidence type="ECO:0000256" key="6">
    <source>
        <dbReference type="ARBA" id="ARBA00022777"/>
    </source>
</evidence>
<evidence type="ECO:0000256" key="5">
    <source>
        <dbReference type="ARBA" id="ARBA00022741"/>
    </source>
</evidence>
<comment type="pathway">
    <text evidence="9">Isoprenoid biosynthesis; isopentenyl diphosphate biosynthesis via DXP pathway; isopentenyl diphosphate from 1-deoxy-D-xylulose 5-phosphate: step 3/6.</text>
</comment>
<feature type="active site" evidence="9">
    <location>
        <position position="137"/>
    </location>
</feature>
<dbReference type="Gene3D" id="3.30.70.890">
    <property type="entry name" value="GHMP kinase, C-terminal domain"/>
    <property type="match status" value="1"/>
</dbReference>
<protein>
    <recommendedName>
        <fullName evidence="3 9">4-diphosphocytidyl-2-C-methyl-D-erythritol kinase</fullName>
        <shortName evidence="9">CMK</shortName>
        <ecNumber evidence="2 9">2.7.1.148</ecNumber>
    </recommendedName>
    <alternativeName>
        <fullName evidence="8 9">4-(cytidine-5'-diphospho)-2-C-methyl-D-erythritol kinase</fullName>
    </alternativeName>
</protein>
<dbReference type="SUPFAM" id="SSF54211">
    <property type="entry name" value="Ribosomal protein S5 domain 2-like"/>
    <property type="match status" value="1"/>
</dbReference>
<dbReference type="PANTHER" id="PTHR43527:SF2">
    <property type="entry name" value="4-DIPHOSPHOCYTIDYL-2-C-METHYL-D-ERYTHRITOL KINASE, CHLOROPLASTIC"/>
    <property type="match status" value="1"/>
</dbReference>
<dbReference type="SUPFAM" id="SSF55060">
    <property type="entry name" value="GHMP Kinase, C-terminal domain"/>
    <property type="match status" value="1"/>
</dbReference>